<organism evidence="3 4">
    <name type="scientific">Callipepla squamata</name>
    <name type="common">Scaled quail</name>
    <dbReference type="NCBI Taxonomy" id="9009"/>
    <lineage>
        <taxon>Eukaryota</taxon>
        <taxon>Metazoa</taxon>
        <taxon>Chordata</taxon>
        <taxon>Craniata</taxon>
        <taxon>Vertebrata</taxon>
        <taxon>Euteleostomi</taxon>
        <taxon>Archelosauria</taxon>
        <taxon>Archosauria</taxon>
        <taxon>Dinosauria</taxon>
        <taxon>Saurischia</taxon>
        <taxon>Theropoda</taxon>
        <taxon>Coelurosauria</taxon>
        <taxon>Aves</taxon>
        <taxon>Neognathae</taxon>
        <taxon>Galloanserae</taxon>
        <taxon>Galliformes</taxon>
        <taxon>Odontophoridae</taxon>
        <taxon>Callipepla</taxon>
    </lineage>
</organism>
<protein>
    <recommendedName>
        <fullName evidence="2">DUF4614 domain-containing protein</fullName>
    </recommendedName>
</protein>
<dbReference type="PANTHER" id="PTHR22409:SF2">
    <property type="entry name" value="CHROMOSOME 19 OPEN READING FRAME 44"/>
    <property type="match status" value="1"/>
</dbReference>
<evidence type="ECO:0000313" key="4">
    <source>
        <dbReference type="Proteomes" id="UP000198323"/>
    </source>
</evidence>
<dbReference type="Proteomes" id="UP000198323">
    <property type="component" value="Unassembled WGS sequence"/>
</dbReference>
<evidence type="ECO:0000259" key="2">
    <source>
        <dbReference type="Pfam" id="PF15391"/>
    </source>
</evidence>
<feature type="region of interest" description="Disordered" evidence="1">
    <location>
        <begin position="41"/>
        <end position="90"/>
    </location>
</feature>
<feature type="non-terminal residue" evidence="3">
    <location>
        <position position="1"/>
    </location>
</feature>
<dbReference type="InterPro" id="IPR040120">
    <property type="entry name" value="C19orf44-like"/>
</dbReference>
<dbReference type="InterPro" id="IPR027884">
    <property type="entry name" value="DUF4614"/>
</dbReference>
<comment type="caution">
    <text evidence="3">The sequence shown here is derived from an EMBL/GenBank/DDBJ whole genome shotgun (WGS) entry which is preliminary data.</text>
</comment>
<keyword evidence="4" id="KW-1185">Reference proteome</keyword>
<feature type="region of interest" description="Disordered" evidence="1">
    <location>
        <begin position="105"/>
        <end position="168"/>
    </location>
</feature>
<name>A0A226MTT5_CALSU</name>
<dbReference type="AlphaFoldDB" id="A0A226MTT5"/>
<accession>A0A226MTT5</accession>
<gene>
    <name evidence="3" type="ORF">ASZ78_010611</name>
</gene>
<feature type="compositionally biased region" description="Low complexity" evidence="1">
    <location>
        <begin position="130"/>
        <end position="140"/>
    </location>
</feature>
<feature type="compositionally biased region" description="Basic and acidic residues" evidence="1">
    <location>
        <begin position="111"/>
        <end position="120"/>
    </location>
</feature>
<feature type="domain" description="DUF4614" evidence="2">
    <location>
        <begin position="123"/>
        <end position="290"/>
    </location>
</feature>
<dbReference type="PANTHER" id="PTHR22409">
    <property type="entry name" value="CHROMOSOME 19 OPEN READING FRAME 44"/>
    <property type="match status" value="1"/>
</dbReference>
<feature type="compositionally biased region" description="Low complexity" evidence="1">
    <location>
        <begin position="154"/>
        <end position="166"/>
    </location>
</feature>
<sequence>YTEPFLGVVVTICHSIADFRQNILSLDDLASEISEAAELKLQGTDVQSSQESSKSPKKDTLLVEEEQTFPKMSAEIGAAEPSERDTEDMSAAEISEHLGEVSADLSGHRQGYPDHDDRSVNTEYSEDFEQSLSAAEAVSEVSEERSGSCRRSGKGPSSSASSPLLSRDGHQGLHTVAVKESAVQTVDPPFTYCCSKTHSSALLGPPAGSSYVDPVPIAHRVVSTDALEALTAYSPSVLALNAMLKQHLMLTQQFVENVQHLHMSLVESLENEKFHYHTLEEAKEYIRKHRAPPLTFEEVLEEMQKADEILLPS</sequence>
<evidence type="ECO:0000256" key="1">
    <source>
        <dbReference type="SAM" id="MobiDB-lite"/>
    </source>
</evidence>
<dbReference type="OrthoDB" id="2151530at2759"/>
<dbReference type="Pfam" id="PF15391">
    <property type="entry name" value="DUF4614"/>
    <property type="match status" value="1"/>
</dbReference>
<evidence type="ECO:0000313" key="3">
    <source>
        <dbReference type="EMBL" id="OXB58725.1"/>
    </source>
</evidence>
<proteinExistence type="predicted"/>
<reference evidence="3 4" key="1">
    <citation type="submission" date="2016-07" db="EMBL/GenBank/DDBJ databases">
        <title>Disparate Historic Effective Population Sizes Predicted by Modern Levels of Genome Diversity for the Scaled Quail (Callipepla squamata) and the Northern Bobwhite (Colinus virginianus): Inferences from First and Second Generation Draft Genome Assemblies for Sympatric New World Quail.</title>
        <authorList>
            <person name="Oldeschulte D.L."/>
            <person name="Halley Y.A."/>
            <person name="Bhattarai E.K."/>
            <person name="Brashear W.A."/>
            <person name="Hill J."/>
            <person name="Metz R.P."/>
            <person name="Johnson C.D."/>
            <person name="Rollins D."/>
            <person name="Peterson M.J."/>
            <person name="Bickhart D.M."/>
            <person name="Decker J.E."/>
            <person name="Seabury C.M."/>
        </authorList>
    </citation>
    <scope>NUCLEOTIDE SEQUENCE [LARGE SCALE GENOMIC DNA]</scope>
    <source>
        <strain evidence="3 4">Texas</strain>
        <tissue evidence="3">Leg muscle</tissue>
    </source>
</reference>
<dbReference type="EMBL" id="MCFN01000450">
    <property type="protein sequence ID" value="OXB58725.1"/>
    <property type="molecule type" value="Genomic_DNA"/>
</dbReference>